<dbReference type="SUPFAM" id="SSF56601">
    <property type="entry name" value="beta-lactamase/transpeptidase-like"/>
    <property type="match status" value="1"/>
</dbReference>
<sequence>MTFVSNQNNVMKKLLTLFALLISIVLVAQQQIKQIDSIVNSKLSDNDPGLFVGVVKDGEIIYENYKGLASLQHNTKIDASSRSNIASTAKQFTALMILNLSLEQKLSLEDDIRKYLPNLYPKIKEKIKIRHLVNHTSGVRDFYDLMSIQQEPWWRREGLDNDNAIELLEKQEDLAFEPGSRYMYSNSGYTLLTKIIEVASGEKFHDYSEKFFNNLGMKNTMFLKNYMAVIPNQALPYSDWGDGVWQQYPMITNLYGDGFLFTSLKDQLIFEQAIQNAKFNNNRLLIESQSPIPNSEIKTYGFGLELGERLNYNSVHHSGGTGSYHSQTIRFPEEKLTVFVMSNNSNLWSGAIADEIAKLLLPKKEAVIAYDKRLKEVSNTIATTKILGQYLSPGNYLIRIERKNNKLTWRNGNNNPIELKKEAQNLYSISYNSKTKIGFYKNELILFYPSGKASVYNKIPKQEVTLADLESYVGQYYSTELDVSFTLTLKNNKLIIALDGWKKKHEVEILNPNELLVFDYILKIERDQFDRVTNILLTTNRVLNNKFIKKTNLKFQPKIKTENGSINVTTIGSRDGQSSQILLTKNYANGNEIWSQQFGGKSYDKASSILATDDGYLIIGSTSSYGKGNYDMFVVKTDKKGNKIWQNSYGDFYNEYGYSAEKTDSGYIVKGTIQKCSSNTDVFNRTCTTNVWYVYIDKNGKELSNEILEEINETYN</sequence>
<comment type="caution">
    <text evidence="2">The sequence shown here is derived from an EMBL/GenBank/DDBJ whole genome shotgun (WGS) entry which is preliminary data.</text>
</comment>
<keyword evidence="3" id="KW-1185">Reference proteome</keyword>
<dbReference type="EMBL" id="BMDQ01000001">
    <property type="protein sequence ID" value="GGI56454.1"/>
    <property type="molecule type" value="Genomic_DNA"/>
</dbReference>
<name>A0ABQ2BWJ8_9FLAO</name>
<reference evidence="3" key="1">
    <citation type="journal article" date="2019" name="Int. J. Syst. Evol. Microbiol.">
        <title>The Global Catalogue of Microorganisms (GCM) 10K type strain sequencing project: providing services to taxonomists for standard genome sequencing and annotation.</title>
        <authorList>
            <consortium name="The Broad Institute Genomics Platform"/>
            <consortium name="The Broad Institute Genome Sequencing Center for Infectious Disease"/>
            <person name="Wu L."/>
            <person name="Ma J."/>
        </authorList>
    </citation>
    <scope>NUCLEOTIDE SEQUENCE [LARGE SCALE GENOMIC DNA]</scope>
    <source>
        <strain evidence="3">CCM 8681</strain>
    </source>
</reference>
<evidence type="ECO:0000259" key="1">
    <source>
        <dbReference type="Pfam" id="PF00144"/>
    </source>
</evidence>
<dbReference type="PANTHER" id="PTHR46825">
    <property type="entry name" value="D-ALANYL-D-ALANINE-CARBOXYPEPTIDASE/ENDOPEPTIDASE AMPH"/>
    <property type="match status" value="1"/>
</dbReference>
<dbReference type="Proteomes" id="UP000624701">
    <property type="component" value="Unassembled WGS sequence"/>
</dbReference>
<accession>A0ABQ2BWJ8</accession>
<dbReference type="InterPro" id="IPR012338">
    <property type="entry name" value="Beta-lactam/transpept-like"/>
</dbReference>
<evidence type="ECO:0000313" key="2">
    <source>
        <dbReference type="EMBL" id="GGI56454.1"/>
    </source>
</evidence>
<evidence type="ECO:0000313" key="3">
    <source>
        <dbReference type="Proteomes" id="UP000624701"/>
    </source>
</evidence>
<proteinExistence type="predicted"/>
<dbReference type="InterPro" id="IPR050491">
    <property type="entry name" value="AmpC-like"/>
</dbReference>
<protein>
    <recommendedName>
        <fullName evidence="1">Beta-lactamase-related domain-containing protein</fullName>
    </recommendedName>
</protein>
<organism evidence="2 3">
    <name type="scientific">Winogradskyella haliclonae</name>
    <dbReference type="NCBI Taxonomy" id="2048558"/>
    <lineage>
        <taxon>Bacteria</taxon>
        <taxon>Pseudomonadati</taxon>
        <taxon>Bacteroidota</taxon>
        <taxon>Flavobacteriia</taxon>
        <taxon>Flavobacteriales</taxon>
        <taxon>Flavobacteriaceae</taxon>
        <taxon>Winogradskyella</taxon>
    </lineage>
</organism>
<dbReference type="InterPro" id="IPR001466">
    <property type="entry name" value="Beta-lactam-related"/>
</dbReference>
<dbReference type="PANTHER" id="PTHR46825:SF9">
    <property type="entry name" value="BETA-LACTAMASE-RELATED DOMAIN-CONTAINING PROTEIN"/>
    <property type="match status" value="1"/>
</dbReference>
<feature type="domain" description="Beta-lactamase-related" evidence="1">
    <location>
        <begin position="48"/>
        <end position="347"/>
    </location>
</feature>
<gene>
    <name evidence="2" type="ORF">GCM10011444_07630</name>
</gene>
<dbReference type="Pfam" id="PF00144">
    <property type="entry name" value="Beta-lactamase"/>
    <property type="match status" value="1"/>
</dbReference>
<dbReference type="Gene3D" id="3.40.710.10">
    <property type="entry name" value="DD-peptidase/beta-lactamase superfamily"/>
    <property type="match status" value="1"/>
</dbReference>